<dbReference type="GO" id="GO:0006400">
    <property type="term" value="P:tRNA modification"/>
    <property type="evidence" value="ECO:0007669"/>
    <property type="project" value="TreeGrafter"/>
</dbReference>
<dbReference type="Pfam" id="PF01715">
    <property type="entry name" value="IPPT"/>
    <property type="match status" value="1"/>
</dbReference>
<evidence type="ECO:0000256" key="4">
    <source>
        <dbReference type="ARBA" id="ARBA00022679"/>
    </source>
</evidence>
<comment type="similarity">
    <text evidence="3 10 13">Belongs to the IPP transferase family.</text>
</comment>
<dbReference type="InterPro" id="IPR018022">
    <property type="entry name" value="IPT"/>
</dbReference>
<dbReference type="GO" id="GO:0052381">
    <property type="term" value="F:tRNA dimethylallyltransferase activity"/>
    <property type="evidence" value="ECO:0007669"/>
    <property type="project" value="UniProtKB-UniRule"/>
</dbReference>
<dbReference type="NCBIfam" id="TIGR00174">
    <property type="entry name" value="miaA"/>
    <property type="match status" value="1"/>
</dbReference>
<dbReference type="EMBL" id="JAIOIU010000069">
    <property type="protein sequence ID" value="MBZ0159649.1"/>
    <property type="molecule type" value="Genomic_DNA"/>
</dbReference>
<keyword evidence="8 10" id="KW-0460">Magnesium</keyword>
<gene>
    <name evidence="10 14" type="primary">miaA</name>
    <name evidence="14" type="ORF">K8G79_05895</name>
</gene>
<comment type="caution">
    <text evidence="14">The sequence shown here is derived from an EMBL/GenBank/DDBJ whole genome shotgun (WGS) entry which is preliminary data.</text>
</comment>
<proteinExistence type="inferred from homology"/>
<evidence type="ECO:0000313" key="14">
    <source>
        <dbReference type="EMBL" id="MBZ0159649.1"/>
    </source>
</evidence>
<evidence type="ECO:0000256" key="5">
    <source>
        <dbReference type="ARBA" id="ARBA00022694"/>
    </source>
</evidence>
<dbReference type="PANTHER" id="PTHR11088:SF60">
    <property type="entry name" value="TRNA DIMETHYLALLYLTRANSFERASE"/>
    <property type="match status" value="1"/>
</dbReference>
<evidence type="ECO:0000313" key="15">
    <source>
        <dbReference type="Proteomes" id="UP001197609"/>
    </source>
</evidence>
<keyword evidence="6 10" id="KW-0547">Nucleotide-binding</keyword>
<evidence type="ECO:0000256" key="6">
    <source>
        <dbReference type="ARBA" id="ARBA00022741"/>
    </source>
</evidence>
<dbReference type="InterPro" id="IPR039657">
    <property type="entry name" value="Dimethylallyltransferase"/>
</dbReference>
<comment type="catalytic activity">
    <reaction evidence="9 10 11">
        <text>adenosine(37) in tRNA + dimethylallyl diphosphate = N(6)-dimethylallyladenosine(37) in tRNA + diphosphate</text>
        <dbReference type="Rhea" id="RHEA:26482"/>
        <dbReference type="Rhea" id="RHEA-COMP:10162"/>
        <dbReference type="Rhea" id="RHEA-COMP:10375"/>
        <dbReference type="ChEBI" id="CHEBI:33019"/>
        <dbReference type="ChEBI" id="CHEBI:57623"/>
        <dbReference type="ChEBI" id="CHEBI:74411"/>
        <dbReference type="ChEBI" id="CHEBI:74415"/>
        <dbReference type="EC" id="2.5.1.75"/>
    </reaction>
</comment>
<comment type="cofactor">
    <cofactor evidence="1 10">
        <name>Mg(2+)</name>
        <dbReference type="ChEBI" id="CHEBI:18420"/>
    </cofactor>
</comment>
<dbReference type="InterPro" id="IPR027417">
    <property type="entry name" value="P-loop_NTPase"/>
</dbReference>
<organism evidence="14 15">
    <name type="scientific">Candidatus Methylomirabilis tolerans</name>
    <dbReference type="NCBI Taxonomy" id="3123416"/>
    <lineage>
        <taxon>Bacteria</taxon>
        <taxon>Candidatus Methylomirabilota</taxon>
        <taxon>Candidatus Methylomirabilia</taxon>
        <taxon>Candidatus Methylomirabilales</taxon>
        <taxon>Candidatus Methylomirabilaceae</taxon>
        <taxon>Candidatus Methylomirabilis</taxon>
    </lineage>
</organism>
<dbReference type="Gene3D" id="3.40.50.300">
    <property type="entry name" value="P-loop containing nucleotide triphosphate hydrolases"/>
    <property type="match status" value="1"/>
</dbReference>
<comment type="caution">
    <text evidence="10">Lacks conserved residue(s) required for the propagation of feature annotation.</text>
</comment>
<sequence>MALAVAERVGGEIVAADSMQVYRGLDIGTAKPTAEERRRVPHHLLDLVDPGQPFTAADYVRWASAAIAEIRARGCLPIMVGGTGLYVRALFRGLFDGPGEMTPLRETLHQEAAQMGGAALHQRLDAIDPEAAAAIHPNDLFRIVRALEVAAASGRPISTLRAEARRNHIPVPGPVMTFGLERNRQELYQRIEARVEAMMSQGLLREVRNLLDRGYCATLKPLQAIGYRHMIGYLNGRTSLDEAVASLKRDTRRYAKRQLTWFRHENEIEWLTAEGSTMNERIFHVLVERIEGTWLRAA</sequence>
<dbReference type="EC" id="2.5.1.75" evidence="10"/>
<dbReference type="SUPFAM" id="SSF52540">
    <property type="entry name" value="P-loop containing nucleoside triphosphate hydrolases"/>
    <property type="match status" value="1"/>
</dbReference>
<feature type="site" description="Interaction with substrate tRNA" evidence="10">
    <location>
        <position position="105"/>
    </location>
</feature>
<keyword evidence="7 10" id="KW-0067">ATP-binding</keyword>
<evidence type="ECO:0000256" key="2">
    <source>
        <dbReference type="ARBA" id="ARBA00003213"/>
    </source>
</evidence>
<reference evidence="14 15" key="1">
    <citation type="journal article" date="2021" name="bioRxiv">
        <title>Unraveling nitrogen, sulfur and carbon metabolic pathways and microbial community transcriptional responses to substrate deprivation and toxicity stresses in a bioreactor mimicking anoxic brackish coastal sediment conditions.</title>
        <authorList>
            <person name="Martins P.D."/>
            <person name="Echeveste M.J."/>
            <person name="Arshad A."/>
            <person name="Kurth J."/>
            <person name="Ouboter H."/>
            <person name="Jetten M.S.M."/>
            <person name="Welte C.U."/>
        </authorList>
    </citation>
    <scope>NUCLEOTIDE SEQUENCE [LARGE SCALE GENOMIC DNA]</scope>
    <source>
        <strain evidence="14">MAG_38</strain>
    </source>
</reference>
<dbReference type="Gene3D" id="1.10.20.140">
    <property type="match status" value="1"/>
</dbReference>
<evidence type="ECO:0000256" key="11">
    <source>
        <dbReference type="RuleBase" id="RU003783"/>
    </source>
</evidence>
<name>A0AAJ1AHQ6_9BACT</name>
<evidence type="ECO:0000256" key="13">
    <source>
        <dbReference type="RuleBase" id="RU003785"/>
    </source>
</evidence>
<evidence type="ECO:0000256" key="3">
    <source>
        <dbReference type="ARBA" id="ARBA00005842"/>
    </source>
</evidence>
<dbReference type="FunFam" id="1.10.20.140:FF:000001">
    <property type="entry name" value="tRNA dimethylallyltransferase"/>
    <property type="match status" value="1"/>
</dbReference>
<dbReference type="GO" id="GO:0005524">
    <property type="term" value="F:ATP binding"/>
    <property type="evidence" value="ECO:0007669"/>
    <property type="project" value="UniProtKB-UniRule"/>
</dbReference>
<dbReference type="PANTHER" id="PTHR11088">
    <property type="entry name" value="TRNA DIMETHYLALLYLTRANSFERASE"/>
    <property type="match status" value="1"/>
</dbReference>
<dbReference type="AlphaFoldDB" id="A0AAJ1AHQ6"/>
<evidence type="ECO:0000256" key="9">
    <source>
        <dbReference type="ARBA" id="ARBA00049563"/>
    </source>
</evidence>
<comment type="function">
    <text evidence="2 10 12">Catalyzes the transfer of a dimethylallyl group onto the adenine at position 37 in tRNAs that read codons beginning with uridine, leading to the formation of N6-(dimethylallyl)adenosine (i(6)A).</text>
</comment>
<feature type="region of interest" description="Interaction with substrate tRNA" evidence="10">
    <location>
        <begin position="17"/>
        <end position="20"/>
    </location>
</feature>
<accession>A0AAJ1AHQ6</accession>
<evidence type="ECO:0000256" key="10">
    <source>
        <dbReference type="HAMAP-Rule" id="MF_00185"/>
    </source>
</evidence>
<keyword evidence="4 10" id="KW-0808">Transferase</keyword>
<comment type="subunit">
    <text evidence="10">Monomer.</text>
</comment>
<evidence type="ECO:0000256" key="8">
    <source>
        <dbReference type="ARBA" id="ARBA00022842"/>
    </source>
</evidence>
<feature type="site" description="Interaction with substrate tRNA" evidence="10">
    <location>
        <position position="83"/>
    </location>
</feature>
<keyword evidence="5 10" id="KW-0819">tRNA processing</keyword>
<evidence type="ECO:0000256" key="7">
    <source>
        <dbReference type="ARBA" id="ARBA00022840"/>
    </source>
</evidence>
<dbReference type="HAMAP" id="MF_00185">
    <property type="entry name" value="IPP_trans"/>
    <property type="match status" value="1"/>
</dbReference>
<protein>
    <recommendedName>
        <fullName evidence="10">tRNA dimethylallyltransferase</fullName>
        <ecNumber evidence="10">2.5.1.75</ecNumber>
    </recommendedName>
    <alternativeName>
        <fullName evidence="10">Dimethylallyl diphosphate:tRNA dimethylallyltransferase</fullName>
        <shortName evidence="10">DMAPP:tRNA dimethylallyltransferase</shortName>
        <shortName evidence="10">DMATase</shortName>
    </alternativeName>
    <alternativeName>
        <fullName evidence="10">Isopentenyl-diphosphate:tRNA isopentenyltransferase</fullName>
        <shortName evidence="10">IPP transferase</shortName>
        <shortName evidence="10">IPPT</shortName>
        <shortName evidence="10">IPTase</shortName>
    </alternativeName>
</protein>
<evidence type="ECO:0000256" key="12">
    <source>
        <dbReference type="RuleBase" id="RU003784"/>
    </source>
</evidence>
<evidence type="ECO:0000256" key="1">
    <source>
        <dbReference type="ARBA" id="ARBA00001946"/>
    </source>
</evidence>
<dbReference type="Proteomes" id="UP001197609">
    <property type="component" value="Unassembled WGS sequence"/>
</dbReference>